<evidence type="ECO:0000313" key="2">
    <source>
        <dbReference type="Proteomes" id="UP000058074"/>
    </source>
</evidence>
<name>A0A0N9U8P5_SPHMC</name>
<dbReference type="OrthoDB" id="8556864at2"/>
<dbReference type="AlphaFoldDB" id="A0A0N9U8P5"/>
<protein>
    <submittedName>
        <fullName evidence="1">Uncharacterized protein</fullName>
    </submittedName>
</protein>
<dbReference type="KEGG" id="smag:AN936_04725"/>
<dbReference type="InterPro" id="IPR015424">
    <property type="entry name" value="PyrdxlP-dep_Trfase"/>
</dbReference>
<organism evidence="1 2">
    <name type="scientific">Sphingopyxis macrogoltabida</name>
    <name type="common">Sphingomonas macrogoltabidus</name>
    <dbReference type="NCBI Taxonomy" id="33050"/>
    <lineage>
        <taxon>Bacteria</taxon>
        <taxon>Pseudomonadati</taxon>
        <taxon>Pseudomonadota</taxon>
        <taxon>Alphaproteobacteria</taxon>
        <taxon>Sphingomonadales</taxon>
        <taxon>Sphingomonadaceae</taxon>
        <taxon>Sphingopyxis</taxon>
    </lineage>
</organism>
<dbReference type="InterPro" id="IPR015421">
    <property type="entry name" value="PyrdxlP-dep_Trfase_major"/>
</dbReference>
<dbReference type="EMBL" id="CP012700">
    <property type="protein sequence ID" value="ALH79689.1"/>
    <property type="molecule type" value="Genomic_DNA"/>
</dbReference>
<accession>A0A0N9U8P5</accession>
<dbReference type="SUPFAM" id="SSF53383">
    <property type="entry name" value="PLP-dependent transferases"/>
    <property type="match status" value="1"/>
</dbReference>
<dbReference type="RefSeq" id="WP_054587125.1">
    <property type="nucleotide sequence ID" value="NZ_CP012700.1"/>
</dbReference>
<reference evidence="1 2" key="1">
    <citation type="journal article" date="2015" name="Genome Announc.">
        <title>Complete Genome Sequence of Polypropylene Glycol- and Polyethylene Glycol-Degrading Sphingopyxis macrogoltabida Strain EY-1.</title>
        <authorList>
            <person name="Ohtsubo Y."/>
            <person name="Nagata Y."/>
            <person name="Numata M."/>
            <person name="Tsuchikane K."/>
            <person name="Hosoyama A."/>
            <person name="Yamazoe A."/>
            <person name="Tsuda M."/>
            <person name="Fujita N."/>
            <person name="Kawai F."/>
        </authorList>
    </citation>
    <scope>NUCLEOTIDE SEQUENCE [LARGE SCALE GENOMIC DNA]</scope>
    <source>
        <strain evidence="1 2">EY-1</strain>
    </source>
</reference>
<dbReference type="Gene3D" id="3.40.640.10">
    <property type="entry name" value="Type I PLP-dependent aspartate aminotransferase-like (Major domain)"/>
    <property type="match status" value="1"/>
</dbReference>
<gene>
    <name evidence="1" type="ORF">AN936_04725</name>
</gene>
<sequence length="504" mass="53502">MLLNPKSFDKDGSRSHGEYAARLASALVSGGDGRIRLDAQGRNQYYASAAPSDALAYGSSTISSISDHAFETLVGRWQDRLHRPVAAADYAAELDTIRDRLGAYFGLGGEDAIVFAASGTDLEYVGLAAAYDGRPITAVLLGRDEVGSGCVHSAAGRFFAEETATGARVVAQSAIDQVFAGIELVDVAVRDAAGRPRASAAVAAELSLHVERAAAGGRRAVVHVVHGSKSGLTLPALADVERLVATHGDAMTIVVDACQLRIAPHVVRRYADLGCVVLMTGSKFAGGPPFSGFALVPAALRDRAQPLPQGFRRLANRAEWPADWLGADCLPANGNFGLLLRLQAALIEIERFAALPVDRVTHVAGRFSHHVMRLVKRLELAEVPGAGASCLATETLRTLDLSARWPQCDFDTAKAMHGHIARQSRQWFGQEIRLGQPVKTHPLLDGRMAGTLRLSLSMPLIVEMAAMDDMALDQRLDRDMSLLGAAISTAGAMTLDTPQPAPIG</sequence>
<dbReference type="Proteomes" id="UP000058074">
    <property type="component" value="Chromosome"/>
</dbReference>
<proteinExistence type="predicted"/>
<evidence type="ECO:0000313" key="1">
    <source>
        <dbReference type="EMBL" id="ALH79689.1"/>
    </source>
</evidence>
<dbReference type="PATRIC" id="fig|33050.5.peg.976"/>